<organism evidence="1 2">
    <name type="scientific">Zymoseptoria tritici ST99CH_1A5</name>
    <dbReference type="NCBI Taxonomy" id="1276529"/>
    <lineage>
        <taxon>Eukaryota</taxon>
        <taxon>Fungi</taxon>
        <taxon>Dikarya</taxon>
        <taxon>Ascomycota</taxon>
        <taxon>Pezizomycotina</taxon>
        <taxon>Dothideomycetes</taxon>
        <taxon>Dothideomycetidae</taxon>
        <taxon>Mycosphaerellales</taxon>
        <taxon>Mycosphaerellaceae</taxon>
        <taxon>Zymoseptoria</taxon>
    </lineage>
</organism>
<sequence length="191" mass="21726">MQPHVPTRPSAADEAFFEGGWTDEDDRIDVYALFVLDETISVAEIEDVLQRNYTDAGHAGFWLADDYHNLADYPDVGLDERIEHGTHLPLDETWRSPFVGKTIEDAAEYLRGVPKPRKPLCKTWFAVLDAKLYREEDQVLICKIREDGRVESMPCVAAFVTVHFDGYDRGYWDLELDSWKNDGGGVQMSGP</sequence>
<evidence type="ECO:0000313" key="2">
    <source>
        <dbReference type="Proteomes" id="UP000215453"/>
    </source>
</evidence>
<protein>
    <submittedName>
        <fullName evidence="1">Uncharacterized protein</fullName>
    </submittedName>
</protein>
<dbReference type="Proteomes" id="UP000215453">
    <property type="component" value="Chromosome 10"/>
</dbReference>
<dbReference type="AlphaFoldDB" id="A0A1Y6LVR5"/>
<dbReference type="EMBL" id="LT882685">
    <property type="protein sequence ID" value="SMY28472.1"/>
    <property type="molecule type" value="Genomic_DNA"/>
</dbReference>
<proteinExistence type="predicted"/>
<reference evidence="1 2" key="1">
    <citation type="submission" date="2016-10" db="EMBL/GenBank/DDBJ databases">
        <authorList>
            <person name="Varghese N."/>
        </authorList>
    </citation>
    <scope>NUCLEOTIDE SEQUENCE [LARGE SCALE GENOMIC DNA]</scope>
</reference>
<gene>
    <name evidence="1" type="ORF">ZT1A5_G9917</name>
</gene>
<evidence type="ECO:0000313" key="1">
    <source>
        <dbReference type="EMBL" id="SMY28472.1"/>
    </source>
</evidence>
<name>A0A1Y6LVR5_ZYMTR</name>
<accession>A0A1Y6LVR5</accession>